<gene>
    <name evidence="1" type="ORF">ARC20_06325</name>
</gene>
<dbReference type="AlphaFoldDB" id="A0A0R0AXE9"/>
<dbReference type="PROSITE" id="PS51257">
    <property type="entry name" value="PROKAR_LIPOPROTEIN"/>
    <property type="match status" value="1"/>
</dbReference>
<evidence type="ECO:0008006" key="3">
    <source>
        <dbReference type="Google" id="ProtNLM"/>
    </source>
</evidence>
<reference evidence="1 2" key="1">
    <citation type="submission" date="2015-10" db="EMBL/GenBank/DDBJ databases">
        <title>Genome sequencing and analysis of members of genus Stenotrophomonas.</title>
        <authorList>
            <person name="Patil P.P."/>
            <person name="Midha S."/>
            <person name="Patil P.B."/>
        </authorList>
    </citation>
    <scope>NUCLEOTIDE SEQUENCE [LARGE SCALE GENOMIC DNA]</scope>
    <source>
        <strain evidence="1 2">JCM 16536</strain>
    </source>
</reference>
<evidence type="ECO:0000313" key="2">
    <source>
        <dbReference type="Proteomes" id="UP000051802"/>
    </source>
</evidence>
<dbReference type="RefSeq" id="WP_057645414.1">
    <property type="nucleotide sequence ID" value="NZ_LLXU01000058.1"/>
</dbReference>
<dbReference type="OrthoDB" id="6228084at2"/>
<dbReference type="InterPro" id="IPR021675">
    <property type="entry name" value="DUF3261"/>
</dbReference>
<accession>A0A0R0AXE9</accession>
<dbReference type="Pfam" id="PF11659">
    <property type="entry name" value="DUF3261"/>
    <property type="match status" value="1"/>
</dbReference>
<comment type="caution">
    <text evidence="1">The sequence shown here is derived from an EMBL/GenBank/DDBJ whole genome shotgun (WGS) entry which is preliminary data.</text>
</comment>
<organism evidence="1 2">
    <name type="scientific">Stenotrophomonas panacihumi</name>
    <dbReference type="NCBI Taxonomy" id="676599"/>
    <lineage>
        <taxon>Bacteria</taxon>
        <taxon>Pseudomonadati</taxon>
        <taxon>Pseudomonadota</taxon>
        <taxon>Gammaproteobacteria</taxon>
        <taxon>Lysobacterales</taxon>
        <taxon>Lysobacteraceae</taxon>
        <taxon>Stenotrophomonas</taxon>
    </lineage>
</organism>
<sequence>MQRLIARVLLLAGVLLLAACAGARVRPPAIALPPLQLAPAALGQPLALQQRLVFSYGSHRSTLDALLEADASEVRLAVQALGQTGVTLRWDGHTLQQQRAPWLPPQVRGERVLDDLQFALWPAEAVRAALPAGWTLVEQGATRQLEHDGTPWLVLERRDANHQTLRNLAEGYALDIESAPLESNPQ</sequence>
<name>A0A0R0AXE9_9GAMM</name>
<evidence type="ECO:0000313" key="1">
    <source>
        <dbReference type="EMBL" id="KRG46017.1"/>
    </source>
</evidence>
<dbReference type="STRING" id="676599.ARC20_06325"/>
<protein>
    <recommendedName>
        <fullName evidence="3">DUF3261 domain-containing protein</fullName>
    </recommendedName>
</protein>
<dbReference type="EMBL" id="LLXU01000058">
    <property type="protein sequence ID" value="KRG46017.1"/>
    <property type="molecule type" value="Genomic_DNA"/>
</dbReference>
<proteinExistence type="predicted"/>
<keyword evidence="2" id="KW-1185">Reference proteome</keyword>
<dbReference type="Proteomes" id="UP000051802">
    <property type="component" value="Unassembled WGS sequence"/>
</dbReference>